<dbReference type="PANTHER" id="PTHR30204">
    <property type="entry name" value="REDOX-CYCLING DRUG-SENSING TRANSCRIPTIONAL ACTIVATOR SOXR"/>
    <property type="match status" value="1"/>
</dbReference>
<keyword evidence="6" id="KW-1185">Reference proteome</keyword>
<evidence type="ECO:0000313" key="6">
    <source>
        <dbReference type="Proteomes" id="UP000000383"/>
    </source>
</evidence>
<dbReference type="PANTHER" id="PTHR30204:SF94">
    <property type="entry name" value="HEAVY METAL-DEPENDENT TRANSCRIPTIONAL REGULATOR HI_0293-RELATED"/>
    <property type="match status" value="1"/>
</dbReference>
<dbReference type="RefSeq" id="WP_013149410.1">
    <property type="nucleotide sequence ID" value="NC_014207.1"/>
</dbReference>
<dbReference type="STRING" id="666681.M301_2751"/>
<keyword evidence="3" id="KW-0804">Transcription</keyword>
<reference evidence="6" key="1">
    <citation type="submission" date="2010-05" db="EMBL/GenBank/DDBJ databases">
        <title>Complete sequence of Methylotenera sp. 301.</title>
        <authorList>
            <person name="Lucas S."/>
            <person name="Copeland A."/>
            <person name="Lapidus A."/>
            <person name="Cheng J.-F."/>
            <person name="Bruce D."/>
            <person name="Goodwin L."/>
            <person name="Pitluck S."/>
            <person name="Clum A."/>
            <person name="Land M."/>
            <person name="Hauser L."/>
            <person name="Kyrpides N."/>
            <person name="Ivanova N."/>
            <person name="Chistoservova L."/>
            <person name="Kalyuzhnaya M."/>
            <person name="Woyke T."/>
        </authorList>
    </citation>
    <scope>NUCLEOTIDE SEQUENCE [LARGE SCALE GENOMIC DNA]</scope>
    <source>
        <strain evidence="6">301</strain>
    </source>
</reference>
<evidence type="ECO:0000313" key="5">
    <source>
        <dbReference type="EMBL" id="ADI31105.1"/>
    </source>
</evidence>
<dbReference type="PRINTS" id="PR00040">
    <property type="entry name" value="HTHMERR"/>
</dbReference>
<dbReference type="Gene3D" id="1.10.1660.10">
    <property type="match status" value="1"/>
</dbReference>
<dbReference type="GO" id="GO:0003677">
    <property type="term" value="F:DNA binding"/>
    <property type="evidence" value="ECO:0007669"/>
    <property type="project" value="UniProtKB-KW"/>
</dbReference>
<dbReference type="PROSITE" id="PS50937">
    <property type="entry name" value="HTH_MERR_2"/>
    <property type="match status" value="1"/>
</dbReference>
<dbReference type="InterPro" id="IPR009061">
    <property type="entry name" value="DNA-bd_dom_put_sf"/>
</dbReference>
<feature type="domain" description="HTH merR-type" evidence="4">
    <location>
        <begin position="4"/>
        <end position="73"/>
    </location>
</feature>
<dbReference type="SMART" id="SM00422">
    <property type="entry name" value="HTH_MERR"/>
    <property type="match status" value="1"/>
</dbReference>
<evidence type="ECO:0000256" key="2">
    <source>
        <dbReference type="ARBA" id="ARBA00023125"/>
    </source>
</evidence>
<organism evidence="5 6">
    <name type="scientific">Methylotenera versatilis (strain 301)</name>
    <dbReference type="NCBI Taxonomy" id="666681"/>
    <lineage>
        <taxon>Bacteria</taxon>
        <taxon>Pseudomonadati</taxon>
        <taxon>Pseudomonadota</taxon>
        <taxon>Betaproteobacteria</taxon>
        <taxon>Nitrosomonadales</taxon>
        <taxon>Methylophilaceae</taxon>
        <taxon>Methylotenera</taxon>
    </lineage>
</organism>
<dbReference type="CDD" id="cd04785">
    <property type="entry name" value="HTH_CadR-PbrR-like"/>
    <property type="match status" value="1"/>
</dbReference>
<dbReference type="OrthoDB" id="9808480at2"/>
<dbReference type="AlphaFoldDB" id="D7DP74"/>
<dbReference type="SUPFAM" id="SSF46955">
    <property type="entry name" value="Putative DNA-binding domain"/>
    <property type="match status" value="1"/>
</dbReference>
<dbReference type="InterPro" id="IPR047057">
    <property type="entry name" value="MerR_fam"/>
</dbReference>
<protein>
    <submittedName>
        <fullName evidence="5">Transcriptional regulator, MerR family</fullName>
    </submittedName>
</protein>
<accession>D7DP74</accession>
<dbReference type="InterPro" id="IPR000551">
    <property type="entry name" value="MerR-type_HTH_dom"/>
</dbReference>
<dbReference type="InterPro" id="IPR015358">
    <property type="entry name" value="Tscrpt_reg_MerR_DNA-bd"/>
</dbReference>
<evidence type="ECO:0000256" key="3">
    <source>
        <dbReference type="ARBA" id="ARBA00023163"/>
    </source>
</evidence>
<dbReference type="Pfam" id="PF00376">
    <property type="entry name" value="MerR"/>
    <property type="match status" value="1"/>
</dbReference>
<evidence type="ECO:0000259" key="4">
    <source>
        <dbReference type="PROSITE" id="PS50937"/>
    </source>
</evidence>
<dbReference type="eggNOG" id="COG0789">
    <property type="taxonomic scope" value="Bacteria"/>
</dbReference>
<dbReference type="Pfam" id="PF09278">
    <property type="entry name" value="MerR-DNA-bind"/>
    <property type="match status" value="1"/>
</dbReference>
<dbReference type="HOGENOM" id="CLU_060077_2_0_4"/>
<gene>
    <name evidence="5" type="ordered locus">M301_2751</name>
</gene>
<dbReference type="EMBL" id="CP002056">
    <property type="protein sequence ID" value="ADI31105.1"/>
    <property type="molecule type" value="Genomic_DNA"/>
</dbReference>
<dbReference type="GO" id="GO:0003700">
    <property type="term" value="F:DNA-binding transcription factor activity"/>
    <property type="evidence" value="ECO:0007669"/>
    <property type="project" value="InterPro"/>
</dbReference>
<reference evidence="5 6" key="2">
    <citation type="journal article" date="2011" name="J. Bacteriol.">
        <title>Genomes of three methylotrophs from a single niche uncover genetic and metabolic divergence of Methylophilaceae.</title>
        <authorList>
            <person name="Lapidus A."/>
            <person name="Clum A."/>
            <person name="Labutti K."/>
            <person name="Kaluzhnaya M.G."/>
            <person name="Lim S."/>
            <person name="Beck D.A."/>
            <person name="Glavina Del Rio T."/>
            <person name="Nolan M."/>
            <person name="Mavromatis K."/>
            <person name="Huntemann M."/>
            <person name="Lucas S."/>
            <person name="Lidstrom M.E."/>
            <person name="Ivanova N."/>
            <person name="Chistoserdova L."/>
        </authorList>
    </citation>
    <scope>NUCLEOTIDE SEQUENCE [LARGE SCALE GENOMIC DNA]</scope>
    <source>
        <strain evidence="5 6">301</strain>
    </source>
</reference>
<dbReference type="Proteomes" id="UP000000383">
    <property type="component" value="Chromosome"/>
</dbReference>
<name>D7DP74_METV0</name>
<keyword evidence="1" id="KW-0805">Transcription regulation</keyword>
<evidence type="ECO:0000256" key="1">
    <source>
        <dbReference type="ARBA" id="ARBA00023015"/>
    </source>
</evidence>
<keyword evidence="2" id="KW-0238">DNA-binding</keyword>
<sequence>MLEKYTIGALSRESGVNLETIRYYEKISLLNKPSRSENGYRHYDESAIKRLRFVRRGRELGFGIAEIKTLLELADHPEHPCREADQLAQAHLQEVETKIKDLQAMQEVLTKIVACQSHTAEHCRLIETLDQRSCCT</sequence>
<dbReference type="KEGG" id="meh:M301_2751"/>
<proteinExistence type="predicted"/>